<proteinExistence type="predicted"/>
<dbReference type="RefSeq" id="WP_188700150.1">
    <property type="nucleotide sequence ID" value="NZ_BMMQ01000002.1"/>
</dbReference>
<dbReference type="Proteomes" id="UP000638043">
    <property type="component" value="Unassembled WGS sequence"/>
</dbReference>
<reference evidence="2" key="1">
    <citation type="journal article" date="2019" name="Int. J. Syst. Evol. Microbiol.">
        <title>The Global Catalogue of Microorganisms (GCM) 10K type strain sequencing project: providing services to taxonomists for standard genome sequencing and annotation.</title>
        <authorList>
            <consortium name="The Broad Institute Genomics Platform"/>
            <consortium name="The Broad Institute Genome Sequencing Center for Infectious Disease"/>
            <person name="Wu L."/>
            <person name="Ma J."/>
        </authorList>
    </citation>
    <scope>NUCLEOTIDE SEQUENCE [LARGE SCALE GENOMIC DNA]</scope>
    <source>
        <strain evidence="2">CGMCC 4.7181</strain>
    </source>
</reference>
<organism evidence="1 2">
    <name type="scientific">Microbacterium nanhaiense</name>
    <dbReference type="NCBI Taxonomy" id="1301026"/>
    <lineage>
        <taxon>Bacteria</taxon>
        <taxon>Bacillati</taxon>
        <taxon>Actinomycetota</taxon>
        <taxon>Actinomycetes</taxon>
        <taxon>Micrococcales</taxon>
        <taxon>Microbacteriaceae</taxon>
        <taxon>Microbacterium</taxon>
    </lineage>
</organism>
<accession>A0ABQ2N306</accession>
<evidence type="ECO:0000313" key="2">
    <source>
        <dbReference type="Proteomes" id="UP000638043"/>
    </source>
</evidence>
<dbReference type="EMBL" id="BMMQ01000002">
    <property type="protein sequence ID" value="GGO61215.1"/>
    <property type="molecule type" value="Genomic_DNA"/>
</dbReference>
<sequence>MAEGLIASVLNWLRAGYPEGVPPKDSFPLLALLRRTLSDDDYVQIVAELVAEEKKKVRVRHIRDAIERFTREVPEESDIRQVAAQLAAGGWPLSGKAMRLAEEVDEPLDLGLPTAEEASAVWAQTTAAPVDEPPRPGVVERVVDWLRLGYPEGVPSNDYVPVLALLRRRLTDEEVTLVAEKIIADLGEDRPVEIGDAHALMSRVLDGEPDDADMNRVLAHLRANGIAIAE</sequence>
<dbReference type="InterPro" id="IPR021784">
    <property type="entry name" value="DUF3349"/>
</dbReference>
<gene>
    <name evidence="1" type="ORF">GCM10010910_08490</name>
</gene>
<evidence type="ECO:0000313" key="1">
    <source>
        <dbReference type="EMBL" id="GGO61215.1"/>
    </source>
</evidence>
<dbReference type="Gene3D" id="1.10.150.430">
    <property type="entry name" value="DUF3349, helical bundle"/>
    <property type="match status" value="1"/>
</dbReference>
<dbReference type="Gene3D" id="1.10.10.2390">
    <property type="match status" value="1"/>
</dbReference>
<evidence type="ECO:0008006" key="3">
    <source>
        <dbReference type="Google" id="ProtNLM"/>
    </source>
</evidence>
<dbReference type="Pfam" id="PF11829">
    <property type="entry name" value="DUF3349"/>
    <property type="match status" value="2"/>
</dbReference>
<keyword evidence="2" id="KW-1185">Reference proteome</keyword>
<dbReference type="Gene3D" id="6.10.140.2080">
    <property type="match status" value="1"/>
</dbReference>
<comment type="caution">
    <text evidence="1">The sequence shown here is derived from an EMBL/GenBank/DDBJ whole genome shotgun (WGS) entry which is preliminary data.</text>
</comment>
<dbReference type="InterPro" id="IPR044918">
    <property type="entry name" value="DUF3349_helical"/>
</dbReference>
<name>A0ABQ2N306_9MICO</name>
<protein>
    <recommendedName>
        <fullName evidence="3">DUF3349 domain-containing protein</fullName>
    </recommendedName>
</protein>